<name>U6RD87_9BACT</name>
<organism evidence="2 3">
    <name type="scientific">Phocaeicola massiliensis B84634 = Timone 84634 = DSM 17679 = JCM 13223</name>
    <dbReference type="NCBI Taxonomy" id="1121098"/>
    <lineage>
        <taxon>Bacteria</taxon>
        <taxon>Pseudomonadati</taxon>
        <taxon>Bacteroidota</taxon>
        <taxon>Bacteroidia</taxon>
        <taxon>Bacteroidales</taxon>
        <taxon>Bacteroidaceae</taxon>
        <taxon>Phocaeicola</taxon>
    </lineage>
</organism>
<protein>
    <submittedName>
        <fullName evidence="2">Uncharacterized protein</fullName>
    </submittedName>
</protein>
<keyword evidence="1" id="KW-1133">Transmembrane helix</keyword>
<evidence type="ECO:0000256" key="1">
    <source>
        <dbReference type="SAM" id="Phobius"/>
    </source>
</evidence>
<keyword evidence="1" id="KW-0812">Transmembrane</keyword>
<keyword evidence="3" id="KW-1185">Reference proteome</keyword>
<comment type="caution">
    <text evidence="2">The sequence shown here is derived from an EMBL/GenBank/DDBJ whole genome shotgun (WGS) entry which is preliminary data.</text>
</comment>
<sequence length="100" mass="11523">MPQALTSFSPIIARTFITILFTFFIISLSFLSMFYNTKLRAFVFCCILMRSKYTLKGQILDTGQEFAPFYEKEVSEAQFTELVFEVGCKNIFSHIGSNFV</sequence>
<evidence type="ECO:0000313" key="3">
    <source>
        <dbReference type="Proteomes" id="UP000017831"/>
    </source>
</evidence>
<dbReference type="AlphaFoldDB" id="U6RD87"/>
<proteinExistence type="predicted"/>
<accession>U6RD87</accession>
<reference evidence="2 3" key="1">
    <citation type="submission" date="2013-04" db="EMBL/GenBank/DDBJ databases">
        <title>The Genome Sequence of Bacteroides massiliensis DSM 17679.</title>
        <authorList>
            <consortium name="The Broad Institute Genomics Platform"/>
            <person name="Earl A."/>
            <person name="Ward D."/>
            <person name="Feldgarden M."/>
            <person name="Gevers D."/>
            <person name="Martens E."/>
            <person name="Fenner L."/>
            <person name="Roux V."/>
            <person name="Mallet M.N."/>
            <person name="Raoult D."/>
            <person name="Walker B."/>
            <person name="Young S."/>
            <person name="Zeng Q."/>
            <person name="Gargeya S."/>
            <person name="Fitzgerald M."/>
            <person name="Haas B."/>
            <person name="Abouelleil A."/>
            <person name="Allen A.W."/>
            <person name="Alvarado L."/>
            <person name="Arachchi H.M."/>
            <person name="Berlin A.M."/>
            <person name="Chapman S.B."/>
            <person name="Gainer-Dewar J."/>
            <person name="Goldberg J."/>
            <person name="Griggs A."/>
            <person name="Gujja S."/>
            <person name="Hansen M."/>
            <person name="Howarth C."/>
            <person name="Imamovic A."/>
            <person name="Ireland A."/>
            <person name="Larimer J."/>
            <person name="McCowan C."/>
            <person name="Murphy C."/>
            <person name="Pearson M."/>
            <person name="Poon T.W."/>
            <person name="Priest M."/>
            <person name="Roberts A."/>
            <person name="Saif S."/>
            <person name="Shea T."/>
            <person name="Sisk P."/>
            <person name="Sykes S."/>
            <person name="Wortman J."/>
            <person name="Nusbaum C."/>
            <person name="Birren B."/>
        </authorList>
    </citation>
    <scope>NUCLEOTIDE SEQUENCE [LARGE SCALE GENOMIC DNA]</scope>
    <source>
        <strain evidence="3">B84634 / Timone 84634 / DSM 17679 / JCM 13223</strain>
    </source>
</reference>
<keyword evidence="1" id="KW-0472">Membrane</keyword>
<dbReference type="Proteomes" id="UP000017831">
    <property type="component" value="Unassembled WGS sequence"/>
</dbReference>
<gene>
    <name evidence="2" type="ORF">HMPREF1534_02313</name>
</gene>
<feature type="transmembrane region" description="Helical" evidence="1">
    <location>
        <begin position="12"/>
        <end position="34"/>
    </location>
</feature>
<dbReference type="EMBL" id="AQHY01000026">
    <property type="protein sequence ID" value="EOA54435.1"/>
    <property type="molecule type" value="Genomic_DNA"/>
</dbReference>
<dbReference type="HOGENOM" id="CLU_2300091_0_0_10"/>
<evidence type="ECO:0000313" key="2">
    <source>
        <dbReference type="EMBL" id="EOA54435.1"/>
    </source>
</evidence>